<dbReference type="InterPro" id="IPR006860">
    <property type="entry name" value="FecR"/>
</dbReference>
<dbReference type="InterPro" id="IPR032623">
    <property type="entry name" value="FecR_N"/>
</dbReference>
<dbReference type="Gene3D" id="3.55.50.30">
    <property type="match status" value="1"/>
</dbReference>
<evidence type="ECO:0000313" key="4">
    <source>
        <dbReference type="Proteomes" id="UP001259572"/>
    </source>
</evidence>
<organism evidence="3 4">
    <name type="scientific">Sphingosinicella rhizophila</name>
    <dbReference type="NCBI Taxonomy" id="3050082"/>
    <lineage>
        <taxon>Bacteria</taxon>
        <taxon>Pseudomonadati</taxon>
        <taxon>Pseudomonadota</taxon>
        <taxon>Alphaproteobacteria</taxon>
        <taxon>Sphingomonadales</taxon>
        <taxon>Sphingosinicellaceae</taxon>
        <taxon>Sphingosinicella</taxon>
    </lineage>
</organism>
<feature type="domain" description="FecR protein" evidence="1">
    <location>
        <begin position="114"/>
        <end position="204"/>
    </location>
</feature>
<dbReference type="InterPro" id="IPR012373">
    <property type="entry name" value="Ferrdict_sens_TM"/>
</dbReference>
<dbReference type="PANTHER" id="PTHR30273">
    <property type="entry name" value="PERIPLASMIC SIGNAL SENSOR AND SIGMA FACTOR ACTIVATOR FECR-RELATED"/>
    <property type="match status" value="1"/>
</dbReference>
<dbReference type="EMBL" id="JAVUPU010000010">
    <property type="protein sequence ID" value="MDT9600628.1"/>
    <property type="molecule type" value="Genomic_DNA"/>
</dbReference>
<dbReference type="Proteomes" id="UP001259572">
    <property type="component" value="Unassembled WGS sequence"/>
</dbReference>
<gene>
    <name evidence="3" type="ORF">RQX22_16830</name>
</gene>
<protein>
    <submittedName>
        <fullName evidence="3">FecR domain-containing protein</fullName>
    </submittedName>
</protein>
<proteinExistence type="predicted"/>
<name>A0ABU3QCD2_9SPHN</name>
<evidence type="ECO:0000259" key="2">
    <source>
        <dbReference type="Pfam" id="PF16220"/>
    </source>
</evidence>
<dbReference type="Gene3D" id="2.60.120.1440">
    <property type="match status" value="1"/>
</dbReference>
<evidence type="ECO:0000259" key="1">
    <source>
        <dbReference type="Pfam" id="PF04773"/>
    </source>
</evidence>
<dbReference type="Pfam" id="PF04773">
    <property type="entry name" value="FecR"/>
    <property type="match status" value="1"/>
</dbReference>
<dbReference type="Pfam" id="PF16220">
    <property type="entry name" value="DUF4880"/>
    <property type="match status" value="1"/>
</dbReference>
<comment type="caution">
    <text evidence="3">The sequence shown here is derived from an EMBL/GenBank/DDBJ whole genome shotgun (WGS) entry which is preliminary data.</text>
</comment>
<dbReference type="RefSeq" id="WP_315727993.1">
    <property type="nucleotide sequence ID" value="NZ_JAVUPU010000010.1"/>
</dbReference>
<evidence type="ECO:0000313" key="3">
    <source>
        <dbReference type="EMBL" id="MDT9600628.1"/>
    </source>
</evidence>
<dbReference type="PIRSF" id="PIRSF018266">
    <property type="entry name" value="FecR"/>
    <property type="match status" value="1"/>
</dbReference>
<sequence length="327" mass="34978">MAALDRLPIAPRIEDEAAAWVARHDTGPLAGADAVAFKAWIAASPAHEEAFRTYTHLWAEFDDLSSAPVAPAKVEAANDRGFWLSRRAVAGAAAILLTVGATFATLSFNADPRFETEVGEQRVVTLADGSRITLNTDTAISAELGPDQRVIALDRGEALFEVAHDAARPFIVQSPTGDVRAVGTKFVVSVGRDDLKVVVTEGKVLVDAKRRNGQASEARPIALVAGQQLSGNGPKVAVARRVPEQLARDLAWRQGDIIFEGEGLAAAAAEMQRYTSRKIIVDPGVAHYSVGGYFRSNDIDAFVETIEALFPVRVVRSGDEIRLTAKG</sequence>
<accession>A0ABU3QCD2</accession>
<keyword evidence="4" id="KW-1185">Reference proteome</keyword>
<dbReference type="PANTHER" id="PTHR30273:SF2">
    <property type="entry name" value="PROTEIN FECR"/>
    <property type="match status" value="1"/>
</dbReference>
<feature type="domain" description="FecR N-terminal" evidence="2">
    <location>
        <begin position="15"/>
        <end position="52"/>
    </location>
</feature>
<reference evidence="3 4" key="1">
    <citation type="submission" date="2023-05" db="EMBL/GenBank/DDBJ databases">
        <authorList>
            <person name="Guo Y."/>
        </authorList>
    </citation>
    <scope>NUCLEOTIDE SEQUENCE [LARGE SCALE GENOMIC DNA]</scope>
    <source>
        <strain evidence="3 4">GR2756</strain>
    </source>
</reference>